<dbReference type="RefSeq" id="WP_173159442.1">
    <property type="nucleotide sequence ID" value="NZ_AP022871.1"/>
</dbReference>
<feature type="transmembrane region" description="Helical" evidence="2">
    <location>
        <begin position="45"/>
        <end position="67"/>
    </location>
</feature>
<reference evidence="3 4" key="1">
    <citation type="submission" date="2020-03" db="EMBL/GenBank/DDBJ databases">
        <title>Whole genome shotgun sequence of Phytohabitans suffuscus NBRC 105367.</title>
        <authorList>
            <person name="Komaki H."/>
            <person name="Tamura T."/>
        </authorList>
    </citation>
    <scope>NUCLEOTIDE SEQUENCE [LARGE SCALE GENOMIC DNA]</scope>
    <source>
        <strain evidence="3 4">NBRC 105367</strain>
    </source>
</reference>
<organism evidence="3 4">
    <name type="scientific">Phytohabitans suffuscus</name>
    <dbReference type="NCBI Taxonomy" id="624315"/>
    <lineage>
        <taxon>Bacteria</taxon>
        <taxon>Bacillati</taxon>
        <taxon>Actinomycetota</taxon>
        <taxon>Actinomycetes</taxon>
        <taxon>Micromonosporales</taxon>
        <taxon>Micromonosporaceae</taxon>
    </lineage>
</organism>
<accession>A0A6F8YPN2</accession>
<keyword evidence="4" id="KW-1185">Reference proteome</keyword>
<sequence>MVVFAAPAGRYQITCVTSSDGDPPTLSIGDPPRYDGPRERALTTLARVGLTAAGLLVGGLIAGVVAVRRRTNRSRPQPESNAVAS</sequence>
<name>A0A6F8YPN2_9ACTN</name>
<protein>
    <submittedName>
        <fullName evidence="3">Uncharacterized protein</fullName>
    </submittedName>
</protein>
<keyword evidence="2" id="KW-0812">Transmembrane</keyword>
<gene>
    <name evidence="3" type="ORF">Psuf_054480</name>
</gene>
<dbReference type="AlphaFoldDB" id="A0A6F8YPN2"/>
<evidence type="ECO:0000313" key="4">
    <source>
        <dbReference type="Proteomes" id="UP000503011"/>
    </source>
</evidence>
<keyword evidence="2" id="KW-1133">Transmembrane helix</keyword>
<dbReference type="KEGG" id="psuu:Psuf_054480"/>
<dbReference type="Proteomes" id="UP000503011">
    <property type="component" value="Chromosome"/>
</dbReference>
<reference evidence="3 4" key="2">
    <citation type="submission" date="2020-03" db="EMBL/GenBank/DDBJ databases">
        <authorList>
            <person name="Ichikawa N."/>
            <person name="Kimura A."/>
            <person name="Kitahashi Y."/>
            <person name="Uohara A."/>
        </authorList>
    </citation>
    <scope>NUCLEOTIDE SEQUENCE [LARGE SCALE GENOMIC DNA]</scope>
    <source>
        <strain evidence="3 4">NBRC 105367</strain>
    </source>
</reference>
<dbReference type="EMBL" id="AP022871">
    <property type="protein sequence ID" value="BCB88135.1"/>
    <property type="molecule type" value="Genomic_DNA"/>
</dbReference>
<evidence type="ECO:0000256" key="2">
    <source>
        <dbReference type="SAM" id="Phobius"/>
    </source>
</evidence>
<keyword evidence="2" id="KW-0472">Membrane</keyword>
<feature type="region of interest" description="Disordered" evidence="1">
    <location>
        <begin position="15"/>
        <end position="34"/>
    </location>
</feature>
<evidence type="ECO:0000313" key="3">
    <source>
        <dbReference type="EMBL" id="BCB88135.1"/>
    </source>
</evidence>
<evidence type="ECO:0000256" key="1">
    <source>
        <dbReference type="SAM" id="MobiDB-lite"/>
    </source>
</evidence>
<proteinExistence type="predicted"/>